<keyword evidence="1" id="KW-0732">Signal</keyword>
<dbReference type="InterPro" id="IPR007485">
    <property type="entry name" value="LPS_assembly_LptE"/>
</dbReference>
<organism evidence="2 3">
    <name type="scientific">Phorcysia thermohydrogeniphila</name>
    <dbReference type="NCBI Taxonomy" id="936138"/>
    <lineage>
        <taxon>Bacteria</taxon>
        <taxon>Pseudomonadati</taxon>
        <taxon>Aquificota</taxon>
        <taxon>Aquificia</taxon>
        <taxon>Desulfurobacteriales</taxon>
        <taxon>Desulfurobacteriaceae</taxon>
        <taxon>Phorcysia</taxon>
    </lineage>
</organism>
<proteinExistence type="predicted"/>
<dbReference type="Pfam" id="PF04390">
    <property type="entry name" value="LptE"/>
    <property type="match status" value="1"/>
</dbReference>
<comment type="caution">
    <text evidence="2">The sequence shown here is derived from an EMBL/GenBank/DDBJ whole genome shotgun (WGS) entry which is preliminary data.</text>
</comment>
<dbReference type="PROSITE" id="PS51257">
    <property type="entry name" value="PROKAR_LIPOPROTEIN"/>
    <property type="match status" value="1"/>
</dbReference>
<dbReference type="AlphaFoldDB" id="A0A4R1GCE5"/>
<accession>A0A4R1GCE5</accession>
<reference evidence="2 3" key="1">
    <citation type="submission" date="2019-03" db="EMBL/GenBank/DDBJ databases">
        <title>Genomic Encyclopedia of Archaeal and Bacterial Type Strains, Phase II (KMG-II): from individual species to whole genera.</title>
        <authorList>
            <person name="Goeker M."/>
        </authorList>
    </citation>
    <scope>NUCLEOTIDE SEQUENCE [LARGE SCALE GENOMIC DNA]</scope>
    <source>
        <strain evidence="2 3">DSM 24425</strain>
    </source>
</reference>
<dbReference type="RefSeq" id="WP_132527216.1">
    <property type="nucleotide sequence ID" value="NZ_SMFV01000005.1"/>
</dbReference>
<protein>
    <submittedName>
        <fullName evidence="2">Lipopolysaccharide assembly protein</fullName>
    </submittedName>
</protein>
<name>A0A4R1GCE5_9BACT</name>
<gene>
    <name evidence="2" type="ORF">CLV27_1411</name>
</gene>
<dbReference type="OrthoDB" id="13131at2"/>
<dbReference type="GO" id="GO:0043165">
    <property type="term" value="P:Gram-negative-bacterium-type cell outer membrane assembly"/>
    <property type="evidence" value="ECO:0007669"/>
    <property type="project" value="InterPro"/>
</dbReference>
<dbReference type="GO" id="GO:0019867">
    <property type="term" value="C:outer membrane"/>
    <property type="evidence" value="ECO:0007669"/>
    <property type="project" value="InterPro"/>
</dbReference>
<dbReference type="EMBL" id="SMFV01000005">
    <property type="protein sequence ID" value="TCK03339.1"/>
    <property type="molecule type" value="Genomic_DNA"/>
</dbReference>
<keyword evidence="3" id="KW-1185">Reference proteome</keyword>
<evidence type="ECO:0000313" key="3">
    <source>
        <dbReference type="Proteomes" id="UP000295777"/>
    </source>
</evidence>
<dbReference type="Proteomes" id="UP000295777">
    <property type="component" value="Unassembled WGS sequence"/>
</dbReference>
<evidence type="ECO:0000313" key="2">
    <source>
        <dbReference type="EMBL" id="TCK03339.1"/>
    </source>
</evidence>
<evidence type="ECO:0000256" key="1">
    <source>
        <dbReference type="SAM" id="SignalP"/>
    </source>
</evidence>
<sequence>MRLIILLLISLITSCATTGKVAHFTPHKLSHVYIEPTTNRTTEESLDVIFTRVSNEVFYSDPRFRVDKTPLPAVTVVVKPEVKSISTFAVGFDRYDKVTEYRMEISTRVKLFRYGFTEPLATFTVSRYDFYDTEGTASEIEQKRKECIERIAYQIFREVAERIFIEGEEIEGTKEAGR</sequence>
<feature type="chain" id="PRO_5020698626" evidence="1">
    <location>
        <begin position="19"/>
        <end position="178"/>
    </location>
</feature>
<feature type="signal peptide" evidence="1">
    <location>
        <begin position="1"/>
        <end position="18"/>
    </location>
</feature>